<sequence length="132" mass="14518">MTVPVRGMPDVEAMLVEWLYGQLGGVDVRTDLYVGFEDRLPLVQVVRIGGGMSHNAILIEPRLDIDVYAATRVAASDLAHQIEALMPAMRNIAVAGGLVTKVIEEIGPSYRPDVNPHTYRFGMTYQLVIRPA</sequence>
<comment type="caution">
    <text evidence="1">The sequence shown here is derived from an EMBL/GenBank/DDBJ whole genome shotgun (WGS) entry which is preliminary data.</text>
</comment>
<evidence type="ECO:0000313" key="1">
    <source>
        <dbReference type="EMBL" id="MFC5992949.1"/>
    </source>
</evidence>
<organism evidence="1 2">
    <name type="scientific">Pseudonocardia hispaniensis</name>
    <dbReference type="NCBI Taxonomy" id="904933"/>
    <lineage>
        <taxon>Bacteria</taxon>
        <taxon>Bacillati</taxon>
        <taxon>Actinomycetota</taxon>
        <taxon>Actinomycetes</taxon>
        <taxon>Pseudonocardiales</taxon>
        <taxon>Pseudonocardiaceae</taxon>
        <taxon>Pseudonocardia</taxon>
    </lineage>
</organism>
<proteinExistence type="predicted"/>
<dbReference type="RefSeq" id="WP_379582023.1">
    <property type="nucleotide sequence ID" value="NZ_JBHSQW010000002.1"/>
</dbReference>
<gene>
    <name evidence="1" type="ORF">ACFQE5_01840</name>
</gene>
<evidence type="ECO:0000313" key="2">
    <source>
        <dbReference type="Proteomes" id="UP001596302"/>
    </source>
</evidence>
<keyword evidence="2" id="KW-1185">Reference proteome</keyword>
<name>A0ABW1IXJ3_9PSEU</name>
<evidence type="ECO:0008006" key="3">
    <source>
        <dbReference type="Google" id="ProtNLM"/>
    </source>
</evidence>
<accession>A0ABW1IXJ3</accession>
<dbReference type="Proteomes" id="UP001596302">
    <property type="component" value="Unassembled WGS sequence"/>
</dbReference>
<protein>
    <recommendedName>
        <fullName evidence="3">Tail terminator</fullName>
    </recommendedName>
</protein>
<dbReference type="EMBL" id="JBHSQW010000002">
    <property type="protein sequence ID" value="MFC5992949.1"/>
    <property type="molecule type" value="Genomic_DNA"/>
</dbReference>
<reference evidence="2" key="1">
    <citation type="journal article" date="2019" name="Int. J. Syst. Evol. Microbiol.">
        <title>The Global Catalogue of Microorganisms (GCM) 10K type strain sequencing project: providing services to taxonomists for standard genome sequencing and annotation.</title>
        <authorList>
            <consortium name="The Broad Institute Genomics Platform"/>
            <consortium name="The Broad Institute Genome Sequencing Center for Infectious Disease"/>
            <person name="Wu L."/>
            <person name="Ma J."/>
        </authorList>
    </citation>
    <scope>NUCLEOTIDE SEQUENCE [LARGE SCALE GENOMIC DNA]</scope>
    <source>
        <strain evidence="2">CCM 8391</strain>
    </source>
</reference>